<dbReference type="SMART" id="SM00729">
    <property type="entry name" value="Elp3"/>
    <property type="match status" value="1"/>
</dbReference>
<sequence>MPISKEALWLASEQELIDLLNTGMFTAKPKTVRFYAPGFMYYKTSYYCSSQLHFPTVSVTGTSCALDCKHCGGKVLETMQPAETPEKLLAVAAKIKRLGSLGCLISGGCLPDGSVPLAQFLPAIEKIKRKLGLTVLVHTGIIDSETAVALKNAGVDAALIDIIGFDETVKKVYNLNVTINDYALSLNALQEAGLKFVPHVIVGLHDGKLKGELEALNIISSVKPSALVIISFMPIPGTVMAKVKPPQPADIAKVAAIARLIFPRTPLALGCVRSKGKTRAETDILALKAGVDAIAFPSEEAIRYAEAEGYEFGFSSCCCAQIQADANFRSLSK</sequence>
<dbReference type="EMBL" id="LFWV01000012">
    <property type="protein sequence ID" value="KON32088.1"/>
    <property type="molecule type" value="Genomic_DNA"/>
</dbReference>
<name>A0A0M0BTZ9_9ARCH</name>
<evidence type="ECO:0000313" key="7">
    <source>
        <dbReference type="Proteomes" id="UP000054016"/>
    </source>
</evidence>
<gene>
    <name evidence="6" type="ORF">AC478_01350</name>
</gene>
<dbReference type="PANTHER" id="PTHR43288">
    <property type="entry name" value="BIOTIN SYNTHASE-RELATED PROTEIN, RADICAL SAM SUPERFAMILY"/>
    <property type="match status" value="1"/>
</dbReference>
<dbReference type="SFLD" id="SFLDS00029">
    <property type="entry name" value="Radical_SAM"/>
    <property type="match status" value="1"/>
</dbReference>
<dbReference type="InterPro" id="IPR006638">
    <property type="entry name" value="Elp3/MiaA/NifB-like_rSAM"/>
</dbReference>
<dbReference type="GO" id="GO:0051536">
    <property type="term" value="F:iron-sulfur cluster binding"/>
    <property type="evidence" value="ECO:0007669"/>
    <property type="project" value="UniProtKB-KW"/>
</dbReference>
<dbReference type="InterPro" id="IPR007197">
    <property type="entry name" value="rSAM"/>
</dbReference>
<dbReference type="Gene3D" id="3.20.20.70">
    <property type="entry name" value="Aldolase class I"/>
    <property type="match status" value="1"/>
</dbReference>
<evidence type="ECO:0000256" key="4">
    <source>
        <dbReference type="ARBA" id="ARBA00023014"/>
    </source>
</evidence>
<reference evidence="7" key="1">
    <citation type="submission" date="2015-06" db="EMBL/GenBank/DDBJ databases">
        <title>New insights into the roles of widespread benthic archaea in carbon and nitrogen cycling.</title>
        <authorList>
            <person name="Lazar C.S."/>
            <person name="Baker B.J."/>
            <person name="Seitz K.W."/>
            <person name="Hyde A.S."/>
            <person name="Dick G.J."/>
            <person name="Hinrichs K.-U."/>
            <person name="Teske A.P."/>
        </authorList>
    </citation>
    <scope>NUCLEOTIDE SEQUENCE [LARGE SCALE GENOMIC DNA]</scope>
</reference>
<feature type="domain" description="Radical SAM core" evidence="5">
    <location>
        <begin position="47"/>
        <end position="272"/>
    </location>
</feature>
<keyword evidence="2" id="KW-0479">Metal-binding</keyword>
<dbReference type="InterPro" id="IPR058240">
    <property type="entry name" value="rSAM_sf"/>
</dbReference>
<keyword evidence="1" id="KW-0949">S-adenosyl-L-methionine</keyword>
<accession>A0A0M0BTZ9</accession>
<dbReference type="SUPFAM" id="SSF102114">
    <property type="entry name" value="Radical SAM enzymes"/>
    <property type="match status" value="1"/>
</dbReference>
<dbReference type="AlphaFoldDB" id="A0A0M0BTZ9"/>
<evidence type="ECO:0000256" key="1">
    <source>
        <dbReference type="ARBA" id="ARBA00022691"/>
    </source>
</evidence>
<dbReference type="CDD" id="cd01335">
    <property type="entry name" value="Radical_SAM"/>
    <property type="match status" value="1"/>
</dbReference>
<proteinExistence type="predicted"/>
<dbReference type="GO" id="GO:0046872">
    <property type="term" value="F:metal ion binding"/>
    <property type="evidence" value="ECO:0007669"/>
    <property type="project" value="UniProtKB-KW"/>
</dbReference>
<evidence type="ECO:0000256" key="2">
    <source>
        <dbReference type="ARBA" id="ARBA00022723"/>
    </source>
</evidence>
<dbReference type="PROSITE" id="PS51918">
    <property type="entry name" value="RADICAL_SAM"/>
    <property type="match status" value="1"/>
</dbReference>
<dbReference type="InterPro" id="IPR013785">
    <property type="entry name" value="Aldolase_TIM"/>
</dbReference>
<protein>
    <recommendedName>
        <fullName evidence="5">Radical SAM core domain-containing protein</fullName>
    </recommendedName>
</protein>
<dbReference type="GO" id="GO:0003824">
    <property type="term" value="F:catalytic activity"/>
    <property type="evidence" value="ECO:0007669"/>
    <property type="project" value="InterPro"/>
</dbReference>
<evidence type="ECO:0000259" key="5">
    <source>
        <dbReference type="PROSITE" id="PS51918"/>
    </source>
</evidence>
<dbReference type="Pfam" id="PF04055">
    <property type="entry name" value="Radical_SAM"/>
    <property type="match status" value="1"/>
</dbReference>
<dbReference type="Proteomes" id="UP000054016">
    <property type="component" value="Unassembled WGS sequence"/>
</dbReference>
<evidence type="ECO:0000313" key="6">
    <source>
        <dbReference type="EMBL" id="KON32088.1"/>
    </source>
</evidence>
<organism evidence="6 7">
    <name type="scientific">miscellaneous Crenarchaeota group-1 archaeon SG8-32-3</name>
    <dbReference type="NCBI Taxonomy" id="1685125"/>
    <lineage>
        <taxon>Archaea</taxon>
        <taxon>Candidatus Bathyarchaeota</taxon>
        <taxon>MCG-1</taxon>
    </lineage>
</organism>
<evidence type="ECO:0000256" key="3">
    <source>
        <dbReference type="ARBA" id="ARBA00023004"/>
    </source>
</evidence>
<comment type="caution">
    <text evidence="6">The sequence shown here is derived from an EMBL/GenBank/DDBJ whole genome shotgun (WGS) entry which is preliminary data.</text>
</comment>
<keyword evidence="3" id="KW-0408">Iron</keyword>
<keyword evidence="4" id="KW-0411">Iron-sulfur</keyword>
<dbReference type="PANTHER" id="PTHR43288:SF2">
    <property type="entry name" value="RADICAL SAM CORE DOMAIN-CONTAINING PROTEIN"/>
    <property type="match status" value="1"/>
</dbReference>
<dbReference type="SFLD" id="SFLDG01113">
    <property type="entry name" value="Uncharacterised_Radical_SAM_Su"/>
    <property type="match status" value="1"/>
</dbReference>